<evidence type="ECO:0000313" key="3">
    <source>
        <dbReference type="EMBL" id="PNG89966.1"/>
    </source>
</evidence>
<evidence type="ECO:0000313" key="4">
    <source>
        <dbReference type="Proteomes" id="UP000236520"/>
    </source>
</evidence>
<comment type="caution">
    <text evidence="3">The sequence shown here is derived from an EMBL/GenBank/DDBJ whole genome shotgun (WGS) entry which is preliminary data.</text>
</comment>
<dbReference type="RefSeq" id="WP_100804741.1">
    <property type="nucleotide sequence ID" value="NZ_JBEXUO010000001.1"/>
</dbReference>
<organism evidence="3 4">
    <name type="scientific">Streptomyces malaysiensis</name>
    <dbReference type="NCBI Taxonomy" id="92644"/>
    <lineage>
        <taxon>Bacteria</taxon>
        <taxon>Bacillati</taxon>
        <taxon>Actinomycetota</taxon>
        <taxon>Actinomycetes</taxon>
        <taxon>Kitasatosporales</taxon>
        <taxon>Streptomycetaceae</taxon>
        <taxon>Streptomyces</taxon>
        <taxon>Streptomyces violaceusniger group</taxon>
    </lineage>
</organism>
<feature type="region of interest" description="Disordered" evidence="1">
    <location>
        <begin position="282"/>
        <end position="303"/>
    </location>
</feature>
<keyword evidence="2" id="KW-0812">Transmembrane</keyword>
<dbReference type="Proteomes" id="UP000236520">
    <property type="component" value="Unassembled WGS sequence"/>
</dbReference>
<feature type="transmembrane region" description="Helical" evidence="2">
    <location>
        <begin position="68"/>
        <end position="88"/>
    </location>
</feature>
<proteinExistence type="predicted"/>
<dbReference type="EMBL" id="LJIW01000002">
    <property type="protein sequence ID" value="PNG89966.1"/>
    <property type="molecule type" value="Genomic_DNA"/>
</dbReference>
<reference evidence="3 4" key="1">
    <citation type="submission" date="2015-09" db="EMBL/GenBank/DDBJ databases">
        <title>Genome sequence, genome mining and natural product profiling of a biocontrol bacterium Streptomyces malaysiensis F913.</title>
        <authorList>
            <person name="Xu Y."/>
            <person name="Wei J."/>
            <person name="Xie J."/>
            <person name="Li T."/>
            <person name="Zhou Z."/>
        </authorList>
    </citation>
    <scope>NUCLEOTIDE SEQUENCE [LARGE SCALE GENOMIC DNA]</scope>
    <source>
        <strain evidence="3 4">F913</strain>
    </source>
</reference>
<gene>
    <name evidence="3" type="ORF">SMF913_25431</name>
</gene>
<feature type="transmembrane region" description="Helical" evidence="2">
    <location>
        <begin position="20"/>
        <end position="43"/>
    </location>
</feature>
<evidence type="ECO:0000256" key="1">
    <source>
        <dbReference type="SAM" id="MobiDB-lite"/>
    </source>
</evidence>
<accession>A0A2J7YPM2</accession>
<protein>
    <submittedName>
        <fullName evidence="3">Uncharacterized protein</fullName>
    </submittedName>
</protein>
<keyword evidence="2" id="KW-1133">Transmembrane helix</keyword>
<keyword evidence="2" id="KW-0472">Membrane</keyword>
<keyword evidence="4" id="KW-1185">Reference proteome</keyword>
<feature type="compositionally biased region" description="Polar residues" evidence="1">
    <location>
        <begin position="282"/>
        <end position="297"/>
    </location>
</feature>
<evidence type="ECO:0000256" key="2">
    <source>
        <dbReference type="SAM" id="Phobius"/>
    </source>
</evidence>
<name>A0A2J7YPM2_STRMQ</name>
<feature type="transmembrane region" description="Helical" evidence="2">
    <location>
        <begin position="225"/>
        <end position="247"/>
    </location>
</feature>
<sequence>MGNFFGELAKKLAERWVGLLAVPGLLFVSCAWAGLQLGWTYALDLRLLASKASTLGASLNKASGPAQILAIVALLLAAAGVGLIVQALTAPLRAWWLGQWPTGLRWAARWRTRARAGRWVRLVEHRQQLQRRYPLPDRTPEQQHDVDTIAHRINRLSPAKPARPTWMGDRIAAVEQISLDRYGLDLRFGWPRLWLVLPEHIRAELTTANGQFATTIVTGAWALPYLVLGTLWWPALLIALVTGLSAWTRARTAIAELTDLSESAVDLHGRTLAVALGTAPADSTGSLTPAEGQQITRQVRKGR</sequence>
<dbReference type="AlphaFoldDB" id="A0A2J7YPM2"/>